<gene>
    <name evidence="2" type="ORF">GCM10022402_21320</name>
</gene>
<keyword evidence="3" id="KW-1185">Reference proteome</keyword>
<evidence type="ECO:0000313" key="2">
    <source>
        <dbReference type="EMBL" id="GAA3741261.1"/>
    </source>
</evidence>
<evidence type="ECO:0008006" key="4">
    <source>
        <dbReference type="Google" id="ProtNLM"/>
    </source>
</evidence>
<evidence type="ECO:0000256" key="1">
    <source>
        <dbReference type="SAM" id="MobiDB-lite"/>
    </source>
</evidence>
<dbReference type="RefSeq" id="WP_344970353.1">
    <property type="nucleotide sequence ID" value="NZ_BAABDD010000008.1"/>
</dbReference>
<protein>
    <recommendedName>
        <fullName evidence="4">DivIVA domain-containing protein</fullName>
    </recommendedName>
</protein>
<proteinExistence type="predicted"/>
<organism evidence="2 3">
    <name type="scientific">Salinactinospora qingdaonensis</name>
    <dbReference type="NCBI Taxonomy" id="702744"/>
    <lineage>
        <taxon>Bacteria</taxon>
        <taxon>Bacillati</taxon>
        <taxon>Actinomycetota</taxon>
        <taxon>Actinomycetes</taxon>
        <taxon>Streptosporangiales</taxon>
        <taxon>Nocardiopsidaceae</taxon>
        <taxon>Salinactinospora</taxon>
    </lineage>
</organism>
<feature type="region of interest" description="Disordered" evidence="1">
    <location>
        <begin position="93"/>
        <end position="160"/>
    </location>
</feature>
<reference evidence="3" key="1">
    <citation type="journal article" date="2019" name="Int. J. Syst. Evol. Microbiol.">
        <title>The Global Catalogue of Microorganisms (GCM) 10K type strain sequencing project: providing services to taxonomists for standard genome sequencing and annotation.</title>
        <authorList>
            <consortium name="The Broad Institute Genomics Platform"/>
            <consortium name="The Broad Institute Genome Sequencing Center for Infectious Disease"/>
            <person name="Wu L."/>
            <person name="Ma J."/>
        </authorList>
    </citation>
    <scope>NUCLEOTIDE SEQUENCE [LARGE SCALE GENOMIC DNA]</scope>
    <source>
        <strain evidence="3">JCM 17137</strain>
    </source>
</reference>
<name>A0ABP7FKS9_9ACTN</name>
<accession>A0ABP7FKS9</accession>
<sequence length="160" mass="16934">MNLIILILTALVSVAVLAGVALVVMGKGGQLARFEADHPPLDLPADGSIASSDVTRVLIPLSLWGYHVRAVDEVLARLATALRERDARIADLEHRLAEQPRSAAPQTLSPRPQAVTPTFDPETGSRGPDSPETAESAESVRAAVGHSEEHPAEQGPRSDT</sequence>
<feature type="compositionally biased region" description="Basic and acidic residues" evidence="1">
    <location>
        <begin position="146"/>
        <end position="160"/>
    </location>
</feature>
<evidence type="ECO:0000313" key="3">
    <source>
        <dbReference type="Proteomes" id="UP001500908"/>
    </source>
</evidence>
<comment type="caution">
    <text evidence="2">The sequence shown here is derived from an EMBL/GenBank/DDBJ whole genome shotgun (WGS) entry which is preliminary data.</text>
</comment>
<dbReference type="EMBL" id="BAABDD010000008">
    <property type="protein sequence ID" value="GAA3741261.1"/>
    <property type="molecule type" value="Genomic_DNA"/>
</dbReference>
<dbReference type="Proteomes" id="UP001500908">
    <property type="component" value="Unassembled WGS sequence"/>
</dbReference>